<dbReference type="STRING" id="57577.A0A2K3KB22"/>
<reference evidence="1 2" key="2">
    <citation type="journal article" date="2017" name="Front. Plant Sci.">
        <title>Gene Classification and Mining of Molecular Markers Useful in Red Clover (Trifolium pratense) Breeding.</title>
        <authorList>
            <person name="Istvanek J."/>
            <person name="Dluhosova J."/>
            <person name="Dluhos P."/>
            <person name="Patkova L."/>
            <person name="Nedelnik J."/>
            <person name="Repkova J."/>
        </authorList>
    </citation>
    <scope>NUCLEOTIDE SEQUENCE [LARGE SCALE GENOMIC DNA]</scope>
    <source>
        <strain evidence="2">cv. Tatra</strain>
        <tissue evidence="1">Young leaves</tissue>
    </source>
</reference>
<dbReference type="PANTHER" id="PTHR43768:SF48">
    <property type="entry name" value="TREHALOSE 6-PHOSPHATE PHOSPHATASE"/>
    <property type="match status" value="1"/>
</dbReference>
<proteinExistence type="predicted"/>
<dbReference type="PANTHER" id="PTHR43768">
    <property type="entry name" value="TREHALOSE 6-PHOSPHATE PHOSPHATASE"/>
    <property type="match status" value="1"/>
</dbReference>
<dbReference type="GO" id="GO:0005992">
    <property type="term" value="P:trehalose biosynthetic process"/>
    <property type="evidence" value="ECO:0007669"/>
    <property type="project" value="InterPro"/>
</dbReference>
<dbReference type="GO" id="GO:0004805">
    <property type="term" value="F:trehalose-phosphatase activity"/>
    <property type="evidence" value="ECO:0007669"/>
    <property type="project" value="InterPro"/>
</dbReference>
<name>A0A2K3KB22_TRIPR</name>
<sequence>MRAASPTRTVLKSSEHYHPSALKLFDQILYSAKGKQIVVFLDYDGTLAPIVVDADKAFMTT</sequence>
<evidence type="ECO:0000313" key="2">
    <source>
        <dbReference type="Proteomes" id="UP000236291"/>
    </source>
</evidence>
<comment type="caution">
    <text evidence="1">The sequence shown here is derived from an EMBL/GenBank/DDBJ whole genome shotgun (WGS) entry which is preliminary data.</text>
</comment>
<dbReference type="EMBL" id="ASHM01090621">
    <property type="protein sequence ID" value="PNX63495.1"/>
    <property type="molecule type" value="Genomic_DNA"/>
</dbReference>
<protein>
    <submittedName>
        <fullName evidence="1">Trehalose-phosphate phosphatase-like protein</fullName>
    </submittedName>
</protein>
<dbReference type="Proteomes" id="UP000236291">
    <property type="component" value="Unassembled WGS sequence"/>
</dbReference>
<organism evidence="1 2">
    <name type="scientific">Trifolium pratense</name>
    <name type="common">Red clover</name>
    <dbReference type="NCBI Taxonomy" id="57577"/>
    <lineage>
        <taxon>Eukaryota</taxon>
        <taxon>Viridiplantae</taxon>
        <taxon>Streptophyta</taxon>
        <taxon>Embryophyta</taxon>
        <taxon>Tracheophyta</taxon>
        <taxon>Spermatophyta</taxon>
        <taxon>Magnoliopsida</taxon>
        <taxon>eudicotyledons</taxon>
        <taxon>Gunneridae</taxon>
        <taxon>Pentapetalae</taxon>
        <taxon>rosids</taxon>
        <taxon>fabids</taxon>
        <taxon>Fabales</taxon>
        <taxon>Fabaceae</taxon>
        <taxon>Papilionoideae</taxon>
        <taxon>50 kb inversion clade</taxon>
        <taxon>NPAAA clade</taxon>
        <taxon>Hologalegina</taxon>
        <taxon>IRL clade</taxon>
        <taxon>Trifolieae</taxon>
        <taxon>Trifolium</taxon>
    </lineage>
</organism>
<evidence type="ECO:0000313" key="1">
    <source>
        <dbReference type="EMBL" id="PNX63495.1"/>
    </source>
</evidence>
<accession>A0A2K3KB22</accession>
<dbReference type="AlphaFoldDB" id="A0A2K3KB22"/>
<gene>
    <name evidence="1" type="ORF">L195_g053534</name>
</gene>
<dbReference type="InterPro" id="IPR044651">
    <property type="entry name" value="OTSB-like"/>
</dbReference>
<reference evidence="1 2" key="1">
    <citation type="journal article" date="2014" name="Am. J. Bot.">
        <title>Genome assembly and annotation for red clover (Trifolium pratense; Fabaceae).</title>
        <authorList>
            <person name="Istvanek J."/>
            <person name="Jaros M."/>
            <person name="Krenek A."/>
            <person name="Repkova J."/>
        </authorList>
    </citation>
    <scope>NUCLEOTIDE SEQUENCE [LARGE SCALE GENOMIC DNA]</scope>
    <source>
        <strain evidence="2">cv. Tatra</strain>
        <tissue evidence="1">Young leaves</tissue>
    </source>
</reference>